<keyword evidence="2" id="KW-0519">Myristate</keyword>
<gene>
    <name evidence="7" type="ORF">A6R68_03605</name>
</gene>
<evidence type="ECO:0008006" key="9">
    <source>
        <dbReference type="Google" id="ProtNLM"/>
    </source>
</evidence>
<protein>
    <recommendedName>
        <fullName evidence="9">ADP-ribosylation factor-like protein 3</fullName>
    </recommendedName>
</protein>
<dbReference type="PANTHER" id="PTHR45697">
    <property type="entry name" value="ADP-RIBOSYLATION FACTOR-LIKE PROTEIN 2-RELATED"/>
    <property type="match status" value="1"/>
</dbReference>
<feature type="non-terminal residue" evidence="7">
    <location>
        <position position="65"/>
    </location>
</feature>
<keyword evidence="5" id="KW-0479">Metal-binding</keyword>
<evidence type="ECO:0000256" key="4">
    <source>
        <dbReference type="ARBA" id="ARBA00023134"/>
    </source>
</evidence>
<comment type="caution">
    <text evidence="7">The sequence shown here is derived from an EMBL/GenBank/DDBJ whole genome shotgun (WGS) entry which is preliminary data.</text>
</comment>
<comment type="similarity">
    <text evidence="1">Belongs to the small GTPase superfamily. Arf family.</text>
</comment>
<reference evidence="7 8" key="1">
    <citation type="submission" date="2016-06" db="EMBL/GenBank/DDBJ databases">
        <title>The Draft Genome Sequence and Annotation of the Desert Woodrat Neotoma lepida.</title>
        <authorList>
            <person name="Campbell M."/>
            <person name="Oakeson K.F."/>
            <person name="Yandell M."/>
            <person name="Halpert J.R."/>
            <person name="Dearing D."/>
        </authorList>
    </citation>
    <scope>NUCLEOTIDE SEQUENCE [LARGE SCALE GENOMIC DNA]</scope>
    <source>
        <strain evidence="7">417</strain>
        <tissue evidence="7">Liver</tissue>
    </source>
</reference>
<evidence type="ECO:0000256" key="6">
    <source>
        <dbReference type="SAM" id="MobiDB-lite"/>
    </source>
</evidence>
<keyword evidence="3" id="KW-0547">Nucleotide-binding</keyword>
<feature type="region of interest" description="Disordered" evidence="6">
    <location>
        <begin position="41"/>
        <end position="65"/>
    </location>
</feature>
<dbReference type="EMBL" id="LZPO01076747">
    <property type="protein sequence ID" value="OBS67854.1"/>
    <property type="molecule type" value="Genomic_DNA"/>
</dbReference>
<evidence type="ECO:0000256" key="1">
    <source>
        <dbReference type="ARBA" id="ARBA00010290"/>
    </source>
</evidence>
<dbReference type="Gene3D" id="3.40.50.300">
    <property type="entry name" value="P-loop containing nucleotide triphosphate hydrolases"/>
    <property type="match status" value="1"/>
</dbReference>
<feature type="binding site" evidence="5">
    <location>
        <position position="49"/>
    </location>
    <ligand>
        <name>Mg(2+)</name>
        <dbReference type="ChEBI" id="CHEBI:18420"/>
    </ligand>
</feature>
<dbReference type="Pfam" id="PF00025">
    <property type="entry name" value="Arf"/>
    <property type="match status" value="1"/>
</dbReference>
<accession>A0A1A6GPR3</accession>
<name>A0A1A6GPR3_NEOLE</name>
<dbReference type="InterPro" id="IPR027417">
    <property type="entry name" value="P-loop_NTPase"/>
</dbReference>
<organism evidence="7 8">
    <name type="scientific">Neotoma lepida</name>
    <name type="common">Desert woodrat</name>
    <dbReference type="NCBI Taxonomy" id="56216"/>
    <lineage>
        <taxon>Eukaryota</taxon>
        <taxon>Metazoa</taxon>
        <taxon>Chordata</taxon>
        <taxon>Craniata</taxon>
        <taxon>Vertebrata</taxon>
        <taxon>Euteleostomi</taxon>
        <taxon>Mammalia</taxon>
        <taxon>Eutheria</taxon>
        <taxon>Euarchontoglires</taxon>
        <taxon>Glires</taxon>
        <taxon>Rodentia</taxon>
        <taxon>Myomorpha</taxon>
        <taxon>Muroidea</taxon>
        <taxon>Cricetidae</taxon>
        <taxon>Neotominae</taxon>
        <taxon>Neotoma</taxon>
    </lineage>
</organism>
<evidence type="ECO:0000313" key="8">
    <source>
        <dbReference type="Proteomes" id="UP000092124"/>
    </source>
</evidence>
<sequence>MGLFSILHKLKSIPVQEVRILLLGLDNASKMTLLKQLVSEDTSHITSPTQRSNIKSVESQGFKLN</sequence>
<dbReference type="OrthoDB" id="2011769at2759"/>
<dbReference type="AlphaFoldDB" id="A0A1A6GPR3"/>
<dbReference type="Proteomes" id="UP000092124">
    <property type="component" value="Unassembled WGS sequence"/>
</dbReference>
<dbReference type="GO" id="GO:0005525">
    <property type="term" value="F:GTP binding"/>
    <property type="evidence" value="ECO:0007669"/>
    <property type="project" value="UniProtKB-KW"/>
</dbReference>
<dbReference type="GO" id="GO:0003924">
    <property type="term" value="F:GTPase activity"/>
    <property type="evidence" value="ECO:0007669"/>
    <property type="project" value="InterPro"/>
</dbReference>
<proteinExistence type="inferred from homology"/>
<dbReference type="STRING" id="56216.A0A1A6GPR3"/>
<evidence type="ECO:0000313" key="7">
    <source>
        <dbReference type="EMBL" id="OBS67854.1"/>
    </source>
</evidence>
<keyword evidence="8" id="KW-1185">Reference proteome</keyword>
<keyword evidence="4" id="KW-0342">GTP-binding</keyword>
<dbReference type="SUPFAM" id="SSF52540">
    <property type="entry name" value="P-loop containing nucleoside triphosphate hydrolases"/>
    <property type="match status" value="1"/>
</dbReference>
<evidence type="ECO:0000256" key="2">
    <source>
        <dbReference type="ARBA" id="ARBA00022707"/>
    </source>
</evidence>
<dbReference type="InterPro" id="IPR044612">
    <property type="entry name" value="ARL2/3"/>
</dbReference>
<evidence type="ECO:0000256" key="5">
    <source>
        <dbReference type="PIRSR" id="PIRSR606689-2"/>
    </source>
</evidence>
<dbReference type="GO" id="GO:0046872">
    <property type="term" value="F:metal ion binding"/>
    <property type="evidence" value="ECO:0007669"/>
    <property type="project" value="UniProtKB-KW"/>
</dbReference>
<evidence type="ECO:0000256" key="3">
    <source>
        <dbReference type="ARBA" id="ARBA00022741"/>
    </source>
</evidence>
<feature type="compositionally biased region" description="Polar residues" evidence="6">
    <location>
        <begin position="44"/>
        <end position="59"/>
    </location>
</feature>
<keyword evidence="2" id="KW-0449">Lipoprotein</keyword>
<dbReference type="InterPro" id="IPR006689">
    <property type="entry name" value="Small_GTPase_ARF/SAR"/>
</dbReference>
<keyword evidence="5" id="KW-0460">Magnesium</keyword>